<evidence type="ECO:0000313" key="1">
    <source>
        <dbReference type="EMBL" id="MBD7919156.1"/>
    </source>
</evidence>
<dbReference type="RefSeq" id="WP_191783801.1">
    <property type="nucleotide sequence ID" value="NZ_JACSQV010000010.1"/>
</dbReference>
<comment type="caution">
    <text evidence="1">The sequence shown here is derived from an EMBL/GenBank/DDBJ whole genome shotgun (WGS) entry which is preliminary data.</text>
</comment>
<dbReference type="Pfam" id="PF19818">
    <property type="entry name" value="DUF6301"/>
    <property type="match status" value="1"/>
</dbReference>
<proteinExistence type="predicted"/>
<organism evidence="1 2">
    <name type="scientific">Cellulomonas avistercoris</name>
    <dbReference type="NCBI Taxonomy" id="2762242"/>
    <lineage>
        <taxon>Bacteria</taxon>
        <taxon>Bacillati</taxon>
        <taxon>Actinomycetota</taxon>
        <taxon>Actinomycetes</taxon>
        <taxon>Micrococcales</taxon>
        <taxon>Cellulomonadaceae</taxon>
        <taxon>Cellulomonas</taxon>
    </lineage>
</organism>
<gene>
    <name evidence="1" type="ORF">H9657_12830</name>
</gene>
<evidence type="ECO:0008006" key="3">
    <source>
        <dbReference type="Google" id="ProtNLM"/>
    </source>
</evidence>
<protein>
    <recommendedName>
        <fullName evidence="3">DUF4304 domain-containing protein</fullName>
    </recommendedName>
</protein>
<accession>A0ABR8QFK5</accession>
<reference evidence="1 2" key="1">
    <citation type="submission" date="2020-08" db="EMBL/GenBank/DDBJ databases">
        <title>A Genomic Blueprint of the Chicken Gut Microbiome.</title>
        <authorList>
            <person name="Gilroy R."/>
            <person name="Ravi A."/>
            <person name="Getino M."/>
            <person name="Pursley I."/>
            <person name="Horton D.L."/>
            <person name="Alikhan N.-F."/>
            <person name="Baker D."/>
            <person name="Gharbi K."/>
            <person name="Hall N."/>
            <person name="Watson M."/>
            <person name="Adriaenssens E.M."/>
            <person name="Foster-Nyarko E."/>
            <person name="Jarju S."/>
            <person name="Secka A."/>
            <person name="Antonio M."/>
            <person name="Oren A."/>
            <person name="Chaudhuri R."/>
            <person name="La Ragione R.M."/>
            <person name="Hildebrand F."/>
            <person name="Pallen M.J."/>
        </authorList>
    </citation>
    <scope>NUCLEOTIDE SEQUENCE [LARGE SCALE GENOMIC DNA]</scope>
    <source>
        <strain evidence="1 2">Sa3CUA2</strain>
    </source>
</reference>
<name>A0ABR8QFK5_9CELL</name>
<keyword evidence="2" id="KW-1185">Reference proteome</keyword>
<dbReference type="EMBL" id="JACSQV010000010">
    <property type="protein sequence ID" value="MBD7919156.1"/>
    <property type="molecule type" value="Genomic_DNA"/>
</dbReference>
<evidence type="ECO:0000313" key="2">
    <source>
        <dbReference type="Proteomes" id="UP000604241"/>
    </source>
</evidence>
<dbReference type="Proteomes" id="UP000604241">
    <property type="component" value="Unassembled WGS sequence"/>
</dbReference>
<dbReference type="InterPro" id="IPR046268">
    <property type="entry name" value="DUF6301"/>
</dbReference>
<sequence length="174" mass="18804">MRTARPDQINDLLRAFGALTWPAGRQTALDLAAARGWSVRLETRNAVRFTTNLGTNDDSARAFVLSDEATGGTLDKLTVNVSDAVKEAPAELKNAYTDLCALVGTTLGAPAQVDRGSLPRSTWDLANRGRVGVQQLSDIVILILLSRDAADLAREEKRLRIDPDRVPGTGHEDL</sequence>